<dbReference type="EMBL" id="JH711574">
    <property type="protein sequence ID" value="EIW84747.1"/>
    <property type="molecule type" value="Genomic_DNA"/>
</dbReference>
<gene>
    <name evidence="2" type="ORF">CONPUDRAFT_149615</name>
</gene>
<evidence type="ECO:0000313" key="2">
    <source>
        <dbReference type="EMBL" id="EIW84747.1"/>
    </source>
</evidence>
<evidence type="ECO:0000313" key="3">
    <source>
        <dbReference type="Proteomes" id="UP000053558"/>
    </source>
</evidence>
<dbReference type="AlphaFoldDB" id="A0A5M3N0H5"/>
<reference evidence="3" key="1">
    <citation type="journal article" date="2012" name="Science">
        <title>The Paleozoic origin of enzymatic lignin decomposition reconstructed from 31 fungal genomes.</title>
        <authorList>
            <person name="Floudas D."/>
            <person name="Binder M."/>
            <person name="Riley R."/>
            <person name="Barry K."/>
            <person name="Blanchette R.A."/>
            <person name="Henrissat B."/>
            <person name="Martinez A.T."/>
            <person name="Otillar R."/>
            <person name="Spatafora J.W."/>
            <person name="Yadav J.S."/>
            <person name="Aerts A."/>
            <person name="Benoit I."/>
            <person name="Boyd A."/>
            <person name="Carlson A."/>
            <person name="Copeland A."/>
            <person name="Coutinho P.M."/>
            <person name="de Vries R.P."/>
            <person name="Ferreira P."/>
            <person name="Findley K."/>
            <person name="Foster B."/>
            <person name="Gaskell J."/>
            <person name="Glotzer D."/>
            <person name="Gorecki P."/>
            <person name="Heitman J."/>
            <person name="Hesse C."/>
            <person name="Hori C."/>
            <person name="Igarashi K."/>
            <person name="Jurgens J.A."/>
            <person name="Kallen N."/>
            <person name="Kersten P."/>
            <person name="Kohler A."/>
            <person name="Kuees U."/>
            <person name="Kumar T.K.A."/>
            <person name="Kuo A."/>
            <person name="LaButti K."/>
            <person name="Larrondo L.F."/>
            <person name="Lindquist E."/>
            <person name="Ling A."/>
            <person name="Lombard V."/>
            <person name="Lucas S."/>
            <person name="Lundell T."/>
            <person name="Martin R."/>
            <person name="McLaughlin D.J."/>
            <person name="Morgenstern I."/>
            <person name="Morin E."/>
            <person name="Murat C."/>
            <person name="Nagy L.G."/>
            <person name="Nolan M."/>
            <person name="Ohm R.A."/>
            <person name="Patyshakuliyeva A."/>
            <person name="Rokas A."/>
            <person name="Ruiz-Duenas F.J."/>
            <person name="Sabat G."/>
            <person name="Salamov A."/>
            <person name="Samejima M."/>
            <person name="Schmutz J."/>
            <person name="Slot J.C."/>
            <person name="St John F."/>
            <person name="Stenlid J."/>
            <person name="Sun H."/>
            <person name="Sun S."/>
            <person name="Syed K."/>
            <person name="Tsang A."/>
            <person name="Wiebenga A."/>
            <person name="Young D."/>
            <person name="Pisabarro A."/>
            <person name="Eastwood D.C."/>
            <person name="Martin F."/>
            <person name="Cullen D."/>
            <person name="Grigoriev I.V."/>
            <person name="Hibbett D.S."/>
        </authorList>
    </citation>
    <scope>NUCLEOTIDE SEQUENCE [LARGE SCALE GENOMIC DNA]</scope>
    <source>
        <strain evidence="3">RWD-64-598 SS2</strain>
    </source>
</reference>
<dbReference type="RefSeq" id="XP_007764453.1">
    <property type="nucleotide sequence ID" value="XM_007766263.1"/>
</dbReference>
<dbReference type="KEGG" id="cput:CONPUDRAFT_149615"/>
<keyword evidence="3" id="KW-1185">Reference proteome</keyword>
<comment type="caution">
    <text evidence="2">The sequence shown here is derived from an EMBL/GenBank/DDBJ whole genome shotgun (WGS) entry which is preliminary data.</text>
</comment>
<protein>
    <submittedName>
        <fullName evidence="2">Uncharacterized protein</fullName>
    </submittedName>
</protein>
<dbReference type="Proteomes" id="UP000053558">
    <property type="component" value="Unassembled WGS sequence"/>
</dbReference>
<organism evidence="2 3">
    <name type="scientific">Coniophora puteana (strain RWD-64-598)</name>
    <name type="common">Brown rot fungus</name>
    <dbReference type="NCBI Taxonomy" id="741705"/>
    <lineage>
        <taxon>Eukaryota</taxon>
        <taxon>Fungi</taxon>
        <taxon>Dikarya</taxon>
        <taxon>Basidiomycota</taxon>
        <taxon>Agaricomycotina</taxon>
        <taxon>Agaricomycetes</taxon>
        <taxon>Agaricomycetidae</taxon>
        <taxon>Boletales</taxon>
        <taxon>Coniophorineae</taxon>
        <taxon>Coniophoraceae</taxon>
        <taxon>Coniophora</taxon>
    </lineage>
</organism>
<dbReference type="GeneID" id="19202617"/>
<feature type="region of interest" description="Disordered" evidence="1">
    <location>
        <begin position="155"/>
        <end position="178"/>
    </location>
</feature>
<evidence type="ECO:0000256" key="1">
    <source>
        <dbReference type="SAM" id="MobiDB-lite"/>
    </source>
</evidence>
<accession>A0A5M3N0H5</accession>
<name>A0A5M3N0H5_CONPW</name>
<proteinExistence type="predicted"/>
<sequence length="523" mass="57596">MSNRLWSTVLLNDVPPEHPLPGFIERITLGLSQHLGIDEPPPPHWWKHQCVSYQANNDHSQVIDVTANIMLPQPNGCGSPLFFTINLVSALVFDRLRNVQFHASRAVYEDMLGLHQIFSSEVRRKWEEASAQARQAQLHQHELRQEQLRQDQLHQEKMRQDQLRQTQPRQDQPRQDQLHQFQVHQPVAVQPDNDKATVSWECSSCDVPFTERVSLPEDGHAIPQGGTPCVCGSESYCDPCISKKAPRFCARCGSPCCDDFRCISRDECTECGAADNMCSKCRDENDEHPIKDLDDSEELTTITYMCPRCDREFCNRCSTVSRYAKVMVAMPRFVLSVLHRRERYGQPQPQLASSAKHTTRHLSTAYKSVFRASVIGDNPSVESVMYTKALFVLAFSALAASVSATAPAPKITPAPSLKRDSPTCGSDPGAWVRRCLVDANDSNGNACSENDFTCLCNQINANGNFAISEGRCVSDGCFNNPGGGGGSAGYSSASSYQASFCSSAIATPSGTVVTSSPAPTSSA</sequence>